<proteinExistence type="predicted"/>
<reference evidence="1 2" key="1">
    <citation type="submission" date="2019-02" db="EMBL/GenBank/DDBJ databases">
        <title>The draft genome of Kosakonia quasisacchari strain WCHKQ120001.</title>
        <authorList>
            <person name="Wang C."/>
            <person name="Feng Y."/>
            <person name="Zong Z."/>
        </authorList>
    </citation>
    <scope>NUCLEOTIDE SEQUENCE [LARGE SCALE GENOMIC DNA]</scope>
    <source>
        <strain evidence="1 2">WCHKQ120001</strain>
    </source>
</reference>
<dbReference type="EMBL" id="SJOP01000009">
    <property type="protein sequence ID" value="TCC07127.1"/>
    <property type="molecule type" value="Genomic_DNA"/>
</dbReference>
<gene>
    <name evidence="1" type="ORF">E0L21_11980</name>
</gene>
<dbReference type="OrthoDB" id="9908430at2"/>
<organism evidence="1 2">
    <name type="scientific">Kosakonia quasisacchari</name>
    <dbReference type="NCBI Taxonomy" id="2529380"/>
    <lineage>
        <taxon>Bacteria</taxon>
        <taxon>Pseudomonadati</taxon>
        <taxon>Pseudomonadota</taxon>
        <taxon>Gammaproteobacteria</taxon>
        <taxon>Enterobacterales</taxon>
        <taxon>Enterobacteriaceae</taxon>
        <taxon>Kosakonia</taxon>
    </lineage>
</organism>
<dbReference type="Proteomes" id="UP000291793">
    <property type="component" value="Unassembled WGS sequence"/>
</dbReference>
<evidence type="ECO:0000313" key="2">
    <source>
        <dbReference type="Proteomes" id="UP000291793"/>
    </source>
</evidence>
<dbReference type="RefSeq" id="WP_131409740.1">
    <property type="nucleotide sequence ID" value="NZ_CATKPI010000022.1"/>
</dbReference>
<evidence type="ECO:0000313" key="1">
    <source>
        <dbReference type="EMBL" id="TCC07127.1"/>
    </source>
</evidence>
<name>A0A4R0H8G5_9ENTR</name>
<protein>
    <submittedName>
        <fullName evidence="1">Uncharacterized protein</fullName>
    </submittedName>
</protein>
<dbReference type="AlphaFoldDB" id="A0A4R0H8G5"/>
<keyword evidence="2" id="KW-1185">Reference proteome</keyword>
<sequence length="140" mass="16010">MMELIAKYSTLFSWCVLALFLYLTVKGLREPTGNAKLIKDCATQRDWYGPEKEAVLESWSPLKSTRKGEYFIFHFTIVIDRQTQHKKAAALLKTKEIDRLKQGLKLRVKYQGLAAKRIAVADMIFDEVINQLPDISGTSV</sequence>
<comment type="caution">
    <text evidence="1">The sequence shown here is derived from an EMBL/GenBank/DDBJ whole genome shotgun (WGS) entry which is preliminary data.</text>
</comment>
<accession>A0A4R0H8G5</accession>